<dbReference type="InterPro" id="IPR036259">
    <property type="entry name" value="MFS_trans_sf"/>
</dbReference>
<feature type="transmembrane region" description="Helical" evidence="6">
    <location>
        <begin position="117"/>
        <end position="139"/>
    </location>
</feature>
<evidence type="ECO:0000256" key="2">
    <source>
        <dbReference type="ARBA" id="ARBA00022475"/>
    </source>
</evidence>
<dbReference type="AlphaFoldDB" id="A0A4Q7AEQ7"/>
<accession>A0A4Q7AEQ7</accession>
<protein>
    <submittedName>
        <fullName evidence="8">MFS transporter</fullName>
    </submittedName>
</protein>
<evidence type="ECO:0000256" key="4">
    <source>
        <dbReference type="ARBA" id="ARBA00022989"/>
    </source>
</evidence>
<dbReference type="Pfam" id="PF07690">
    <property type="entry name" value="MFS_1"/>
    <property type="match status" value="1"/>
</dbReference>
<dbReference type="GO" id="GO:0022857">
    <property type="term" value="F:transmembrane transporter activity"/>
    <property type="evidence" value="ECO:0007669"/>
    <property type="project" value="InterPro"/>
</dbReference>
<gene>
    <name evidence="8" type="ORF">EXU28_12355</name>
</gene>
<feature type="transmembrane region" description="Helical" evidence="6">
    <location>
        <begin position="91"/>
        <end position="111"/>
    </location>
</feature>
<keyword evidence="5 6" id="KW-0472">Membrane</keyword>
<evidence type="ECO:0000256" key="5">
    <source>
        <dbReference type="ARBA" id="ARBA00023136"/>
    </source>
</evidence>
<reference evidence="8 9" key="1">
    <citation type="submission" date="2019-02" db="EMBL/GenBank/DDBJ databases">
        <title>The Batch Genome Submission of Acinetobacter spp. strains.</title>
        <authorList>
            <person name="Qin J."/>
            <person name="Hu Y."/>
            <person name="Ye H."/>
            <person name="Wei L."/>
            <person name="Feng Y."/>
            <person name="Zong Z."/>
        </authorList>
    </citation>
    <scope>NUCLEOTIDE SEQUENCE [LARGE SCALE GENOMIC DNA]</scope>
    <source>
        <strain evidence="8 9">WCHAW060049</strain>
    </source>
</reference>
<evidence type="ECO:0000313" key="9">
    <source>
        <dbReference type="Proteomes" id="UP000293863"/>
    </source>
</evidence>
<dbReference type="Proteomes" id="UP000293863">
    <property type="component" value="Unassembled WGS sequence"/>
</dbReference>
<dbReference type="PROSITE" id="PS50850">
    <property type="entry name" value="MFS"/>
    <property type="match status" value="1"/>
</dbReference>
<keyword evidence="9" id="KW-1185">Reference proteome</keyword>
<dbReference type="InterPro" id="IPR020846">
    <property type="entry name" value="MFS_dom"/>
</dbReference>
<comment type="caution">
    <text evidence="8">The sequence shown here is derived from an EMBL/GenBank/DDBJ whole genome shotgun (WGS) entry which is preliminary data.</text>
</comment>
<feature type="transmembrane region" description="Helical" evidence="6">
    <location>
        <begin position="179"/>
        <end position="198"/>
    </location>
</feature>
<organism evidence="8 9">
    <name type="scientific">Acinetobacter wuhouensis</name>
    <dbReference type="NCBI Taxonomy" id="1879050"/>
    <lineage>
        <taxon>Bacteria</taxon>
        <taxon>Pseudomonadati</taxon>
        <taxon>Pseudomonadota</taxon>
        <taxon>Gammaproteobacteria</taxon>
        <taxon>Moraxellales</taxon>
        <taxon>Moraxellaceae</taxon>
        <taxon>Acinetobacter</taxon>
    </lineage>
</organism>
<feature type="transmembrane region" description="Helical" evidence="6">
    <location>
        <begin position="227"/>
        <end position="245"/>
    </location>
</feature>
<dbReference type="SUPFAM" id="SSF103473">
    <property type="entry name" value="MFS general substrate transporter"/>
    <property type="match status" value="1"/>
</dbReference>
<evidence type="ECO:0000256" key="3">
    <source>
        <dbReference type="ARBA" id="ARBA00022692"/>
    </source>
</evidence>
<feature type="domain" description="Major facilitator superfamily (MFS) profile" evidence="7">
    <location>
        <begin position="26"/>
        <end position="401"/>
    </location>
</feature>
<proteinExistence type="predicted"/>
<dbReference type="Gene3D" id="1.20.1250.20">
    <property type="entry name" value="MFS general substrate transporter like domains"/>
    <property type="match status" value="1"/>
</dbReference>
<dbReference type="InterPro" id="IPR050189">
    <property type="entry name" value="MFS_Efflux_Transporters"/>
</dbReference>
<dbReference type="PANTHER" id="PTHR43124">
    <property type="entry name" value="PURINE EFFLUX PUMP PBUE"/>
    <property type="match status" value="1"/>
</dbReference>
<dbReference type="RefSeq" id="WP_130113268.1">
    <property type="nucleotide sequence ID" value="NZ_SGSQ01000018.1"/>
</dbReference>
<dbReference type="GO" id="GO:0005886">
    <property type="term" value="C:plasma membrane"/>
    <property type="evidence" value="ECO:0007669"/>
    <property type="project" value="UniProtKB-SubCell"/>
</dbReference>
<name>A0A4Q7AEQ7_9GAMM</name>
<keyword evidence="4 6" id="KW-1133">Transmembrane helix</keyword>
<evidence type="ECO:0000259" key="7">
    <source>
        <dbReference type="PROSITE" id="PS50850"/>
    </source>
</evidence>
<feature type="transmembrane region" description="Helical" evidence="6">
    <location>
        <begin position="21"/>
        <end position="39"/>
    </location>
</feature>
<feature type="transmembrane region" description="Helical" evidence="6">
    <location>
        <begin position="290"/>
        <end position="309"/>
    </location>
</feature>
<dbReference type="PANTHER" id="PTHR43124:SF3">
    <property type="entry name" value="CHLORAMPHENICOL EFFLUX PUMP RV0191"/>
    <property type="match status" value="1"/>
</dbReference>
<keyword evidence="3 6" id="KW-0812">Transmembrane</keyword>
<comment type="subcellular location">
    <subcellularLocation>
        <location evidence="1">Cell membrane</location>
        <topology evidence="1">Multi-pass membrane protein</topology>
    </subcellularLocation>
</comment>
<dbReference type="EMBL" id="SGSQ01000018">
    <property type="protein sequence ID" value="RZG45392.1"/>
    <property type="molecule type" value="Genomic_DNA"/>
</dbReference>
<feature type="transmembrane region" description="Helical" evidence="6">
    <location>
        <begin position="151"/>
        <end position="173"/>
    </location>
</feature>
<feature type="transmembrane region" description="Helical" evidence="6">
    <location>
        <begin position="350"/>
        <end position="370"/>
    </location>
</feature>
<keyword evidence="2" id="KW-1003">Cell membrane</keyword>
<evidence type="ECO:0000313" key="8">
    <source>
        <dbReference type="EMBL" id="RZG45392.1"/>
    </source>
</evidence>
<dbReference type="InterPro" id="IPR011701">
    <property type="entry name" value="MFS"/>
</dbReference>
<feature type="transmembrane region" description="Helical" evidence="6">
    <location>
        <begin position="59"/>
        <end position="84"/>
    </location>
</feature>
<evidence type="ECO:0000256" key="1">
    <source>
        <dbReference type="ARBA" id="ARBA00004651"/>
    </source>
</evidence>
<feature type="transmembrane region" description="Helical" evidence="6">
    <location>
        <begin position="376"/>
        <end position="396"/>
    </location>
</feature>
<feature type="transmembrane region" description="Helical" evidence="6">
    <location>
        <begin position="260"/>
        <end position="278"/>
    </location>
</feature>
<dbReference type="CDD" id="cd17324">
    <property type="entry name" value="MFS_NepI_like"/>
    <property type="match status" value="1"/>
</dbReference>
<evidence type="ECO:0000256" key="6">
    <source>
        <dbReference type="SAM" id="Phobius"/>
    </source>
</evidence>
<sequence>MNMMQPQDTRPQNLETPPSSQGSWVALLTVAITAFALVTSEFLPIGVINNISADLNVSVGTAGLVITLPGIMAALAAPLLPVLVKNLDRRYLLLALAATMVVANAVTAIAPNFEILLLSRFILGFAIGGFWATAIALSGRLAPAHLPIAKATATVMAGVTLATVLGVPIGTWLSNAYGWRTSFAITSIIGFFVVALGVKFIPNLKPESAIHFRDLPALLRINKARQGLIIILLIGLAHFSSYSYLTPFFKNSAGFDNTTISSLLLLFGIAGIFGNAFAGYSGNLNVRYTFAFVAICFAIVFFGFPLFAIHISGAFILTALWGFAFGAFPTTANIWMFLHAPHAVEKGMPLFVGFFQVMIATGALIGGYVVDHFNANILLYSVLSFIILAFISIFTLSRGLNNPKAELNPVSCKN</sequence>
<feature type="transmembrane region" description="Helical" evidence="6">
    <location>
        <begin position="315"/>
        <end position="338"/>
    </location>
</feature>